<gene>
    <name evidence="2" type="primary">LOC102806489</name>
</gene>
<evidence type="ECO:0000313" key="1">
    <source>
        <dbReference type="Proteomes" id="UP000694865"/>
    </source>
</evidence>
<dbReference type="GeneID" id="102806489"/>
<dbReference type="RefSeq" id="XP_006817760.1">
    <property type="nucleotide sequence ID" value="XM_006817697.1"/>
</dbReference>
<dbReference type="Gene3D" id="1.20.5.1200">
    <property type="entry name" value="Alpha-tocopherol transfer"/>
    <property type="match status" value="1"/>
</dbReference>
<organism evidence="1 2">
    <name type="scientific">Saccoglossus kowalevskii</name>
    <name type="common">Acorn worm</name>
    <dbReference type="NCBI Taxonomy" id="10224"/>
    <lineage>
        <taxon>Eukaryota</taxon>
        <taxon>Metazoa</taxon>
        <taxon>Hemichordata</taxon>
        <taxon>Enteropneusta</taxon>
        <taxon>Harrimaniidae</taxon>
        <taxon>Saccoglossus</taxon>
    </lineage>
</organism>
<dbReference type="InterPro" id="IPR036865">
    <property type="entry name" value="CRAL-TRIO_dom_sf"/>
</dbReference>
<dbReference type="Gene3D" id="3.40.525.10">
    <property type="entry name" value="CRAL-TRIO lipid binding domain"/>
    <property type="match status" value="1"/>
</dbReference>
<reference evidence="2" key="1">
    <citation type="submission" date="2025-08" db="UniProtKB">
        <authorList>
            <consortium name="RefSeq"/>
        </authorList>
    </citation>
    <scope>IDENTIFICATION</scope>
    <source>
        <tissue evidence="2">Testes</tissue>
    </source>
</reference>
<dbReference type="Proteomes" id="UP000694865">
    <property type="component" value="Unplaced"/>
</dbReference>
<proteinExistence type="predicted"/>
<keyword evidence="1" id="KW-1185">Reference proteome</keyword>
<accession>A0ABM0MCL9</accession>
<sequence>MRKRFHVHSSDLTQLHEQLPSHILPTEYGGSHRDSLESIVRNWTDDLLSKEELFVSMEAYGIKETELTKKSVDDADTMAGLAGTYKKLDT</sequence>
<protein>
    <submittedName>
        <fullName evidence="2">Alpha-tocopherol transfer protein-like</fullName>
    </submittedName>
</protein>
<dbReference type="SUPFAM" id="SSF52087">
    <property type="entry name" value="CRAL/TRIO domain"/>
    <property type="match status" value="1"/>
</dbReference>
<evidence type="ECO:0000313" key="2">
    <source>
        <dbReference type="RefSeq" id="XP_006817760.1"/>
    </source>
</evidence>
<name>A0ABM0MCL9_SACKO</name>